<dbReference type="Pfam" id="PF25041">
    <property type="entry name" value="UFL1_C"/>
    <property type="match status" value="1"/>
</dbReference>
<dbReference type="GO" id="GO:0005789">
    <property type="term" value="C:endoplasmic reticulum membrane"/>
    <property type="evidence" value="ECO:0007669"/>
    <property type="project" value="TreeGrafter"/>
</dbReference>
<dbReference type="GO" id="GO:0032434">
    <property type="term" value="P:regulation of proteasomal ubiquitin-dependent protein catabolic process"/>
    <property type="evidence" value="ECO:0007669"/>
    <property type="project" value="TreeGrafter"/>
</dbReference>
<evidence type="ECO:0000259" key="7">
    <source>
        <dbReference type="Pfam" id="PF25041"/>
    </source>
</evidence>
<organism evidence="8 9">
    <name type="scientific">Apatococcus fuscideae</name>
    <dbReference type="NCBI Taxonomy" id="2026836"/>
    <lineage>
        <taxon>Eukaryota</taxon>
        <taxon>Viridiplantae</taxon>
        <taxon>Chlorophyta</taxon>
        <taxon>core chlorophytes</taxon>
        <taxon>Trebouxiophyceae</taxon>
        <taxon>Chlorellales</taxon>
        <taxon>Chlorellaceae</taxon>
        <taxon>Apatococcus</taxon>
    </lineage>
</organism>
<evidence type="ECO:0000313" key="8">
    <source>
        <dbReference type="EMBL" id="KAK9839763.1"/>
    </source>
</evidence>
<evidence type="ECO:0000256" key="1">
    <source>
        <dbReference type="ARBA" id="ARBA00010789"/>
    </source>
</evidence>
<sequence>MEDFSLEDLQAALASAQAQKSTIRLSERNVVELVSKLQQLGLLGDSLLHSTSGKEYLTVEHLRRELLEAVEEAGGRESLIELAGQLGVDIVHCQQEATAAVKESRGALLEVHGQLITASYLDGLASEVQESLQEMGCVRLGDVARRFSLNTDLVTSTITARLGSSIHGKLDQQLLYTAAHMRRIKARVRGALAGATFPIAASTLLKELGLEGAGALPGFSISSLVEELLAEGQLRGSYKASTWTPAIYQEAQQAALHRTYNQDGYVRYEEAASFGAASGKAHLQAAFPEGIALDAGIVSPSVIDHIDAGLDEALSNSSWVDASTLAPPLLLSSDVEQLLSRSASLSKGQQAGTHAAVHLAGTCVVSSALLDTLQGKANALAEEAAKSTQQMLLKPAGASQPDAAGPSPASRQSPTTPPIAKASKDVPDDDWESDVKGKRGSKRKSGKKGGKGSNPSPSPEPPSAASKSSTAARSKQTPAQQAKDMAAKQLSLAALQQQVLEWQPDMEAAGSEAQLASELAARLRPAALAELDKALSRLFASGNESRKQLKAQLLSKAESEMQQLQMFGHGCDACSADEELYTALQRHLVRSTGQELLDLLLSYHEAMYQDQMGMSAATSKQEHESSSSRPAAEWVQLIQQLPEDASTAAASAMQSVQSSSDWQACSAQLEALSEAAGLRARKLDKKAERSLVHLHCKALQEQLQSEENPPAALSLAVPLLFIRVHHKALLVPGRLRCSHSAGGVVSVSITYLANVYNLPNEIKLINQRLDQQSKVLEQQSVNLDKALEKQSMNLEKVLSESVDYRREVAELRVPGKPEHRADMTELSPEVVAELDVFKTLNLMAAPAFAFRPQPGLGIFGAFWCNAAASKRLGRMWTLQEQIALAEAAPKEAQQAMTAGLTVVHDDQLVKQMSGCYNADPRTSLATVFSAIPVTDTAADLNIGVSPCLILH</sequence>
<dbReference type="Pfam" id="PF09743">
    <property type="entry name" value="E3_UFM1_ligase"/>
    <property type="match status" value="1"/>
</dbReference>
<feature type="domain" description="E3 UFM1-protein ligase 1-like" evidence="6">
    <location>
        <begin position="552"/>
        <end position="683"/>
    </location>
</feature>
<dbReference type="AlphaFoldDB" id="A0AAW1S2D1"/>
<evidence type="ECO:0000256" key="4">
    <source>
        <dbReference type="SAM" id="MobiDB-lite"/>
    </source>
</evidence>
<dbReference type="PANTHER" id="PTHR31057:SF0">
    <property type="entry name" value="E3 UFM1-PROTEIN LIGASE 1"/>
    <property type="match status" value="1"/>
</dbReference>
<evidence type="ECO:0000256" key="2">
    <source>
        <dbReference type="ARBA" id="ARBA00022679"/>
    </source>
</evidence>
<feature type="domain" description="E3 UFM1-protein ligase 1-like N-terminal" evidence="5">
    <location>
        <begin position="6"/>
        <end position="278"/>
    </location>
</feature>
<keyword evidence="2" id="KW-0808">Transferase</keyword>
<dbReference type="PANTHER" id="PTHR31057">
    <property type="entry name" value="E3 UFM1-PROTEIN LIGASE 1"/>
    <property type="match status" value="1"/>
</dbReference>
<evidence type="ECO:0000259" key="6">
    <source>
        <dbReference type="Pfam" id="PF23659"/>
    </source>
</evidence>
<feature type="domain" description="E3 UFM1-protein ligase-like C-terminal" evidence="7">
    <location>
        <begin position="688"/>
        <end position="735"/>
    </location>
</feature>
<reference evidence="8 9" key="1">
    <citation type="journal article" date="2024" name="Nat. Commun.">
        <title>Phylogenomics reveals the evolutionary origins of lichenization in chlorophyte algae.</title>
        <authorList>
            <person name="Puginier C."/>
            <person name="Libourel C."/>
            <person name="Otte J."/>
            <person name="Skaloud P."/>
            <person name="Haon M."/>
            <person name="Grisel S."/>
            <person name="Petersen M."/>
            <person name="Berrin J.G."/>
            <person name="Delaux P.M."/>
            <person name="Dal Grande F."/>
            <person name="Keller J."/>
        </authorList>
    </citation>
    <scope>NUCLEOTIDE SEQUENCE [LARGE SCALE GENOMIC DNA]</scope>
    <source>
        <strain evidence="8 9">SAG 2523</strain>
    </source>
</reference>
<name>A0AAW1S2D1_9CHLO</name>
<dbReference type="InterPro" id="IPR056761">
    <property type="entry name" value="Ufl1-like_C"/>
</dbReference>
<evidence type="ECO:0000313" key="9">
    <source>
        <dbReference type="Proteomes" id="UP001485043"/>
    </source>
</evidence>
<accession>A0AAW1S2D1</accession>
<feature type="region of interest" description="Disordered" evidence="4">
    <location>
        <begin position="394"/>
        <end position="485"/>
    </location>
</feature>
<keyword evidence="3" id="KW-0833">Ubl conjugation pathway</keyword>
<dbReference type="Pfam" id="PF25870">
    <property type="entry name" value="WHD_UFL1_5th"/>
    <property type="match status" value="1"/>
</dbReference>
<dbReference type="InterPro" id="IPR056580">
    <property type="entry name" value="Ufl1_dom"/>
</dbReference>
<gene>
    <name evidence="8" type="ORF">WJX84_000757</name>
</gene>
<comment type="caution">
    <text evidence="8">The sequence shown here is derived from an EMBL/GenBank/DDBJ whole genome shotgun (WGS) entry which is preliminary data.</text>
</comment>
<feature type="compositionally biased region" description="Basic residues" evidence="4">
    <location>
        <begin position="438"/>
        <end position="450"/>
    </location>
</feature>
<evidence type="ECO:0000256" key="3">
    <source>
        <dbReference type="ARBA" id="ARBA00022786"/>
    </source>
</evidence>
<dbReference type="InterPro" id="IPR018611">
    <property type="entry name" value="Ufl1"/>
</dbReference>
<dbReference type="EMBL" id="JALJOV010001825">
    <property type="protein sequence ID" value="KAK9839763.1"/>
    <property type="molecule type" value="Genomic_DNA"/>
</dbReference>
<keyword evidence="9" id="KW-1185">Reference proteome</keyword>
<dbReference type="GO" id="GO:1990592">
    <property type="term" value="P:protein K69-linked ufmylation"/>
    <property type="evidence" value="ECO:0007669"/>
    <property type="project" value="TreeGrafter"/>
</dbReference>
<feature type="compositionally biased region" description="Low complexity" evidence="4">
    <location>
        <begin position="463"/>
        <end position="475"/>
    </location>
</feature>
<dbReference type="GO" id="GO:0034976">
    <property type="term" value="P:response to endoplasmic reticulum stress"/>
    <property type="evidence" value="ECO:0007669"/>
    <property type="project" value="TreeGrafter"/>
</dbReference>
<dbReference type="InterPro" id="IPR056579">
    <property type="entry name" value="Ufl1_N"/>
</dbReference>
<dbReference type="GO" id="GO:0061666">
    <property type="term" value="F:UFM1 ligase activity"/>
    <property type="evidence" value="ECO:0007669"/>
    <property type="project" value="InterPro"/>
</dbReference>
<dbReference type="Pfam" id="PF23659">
    <property type="entry name" value="UFL1"/>
    <property type="match status" value="1"/>
</dbReference>
<evidence type="ECO:0000259" key="5">
    <source>
        <dbReference type="Pfam" id="PF09743"/>
    </source>
</evidence>
<proteinExistence type="inferred from homology"/>
<protein>
    <submittedName>
        <fullName evidence="8">Uncharacterized protein</fullName>
    </submittedName>
</protein>
<comment type="similarity">
    <text evidence="1">Belongs to the UFL1 family.</text>
</comment>
<dbReference type="Proteomes" id="UP001485043">
    <property type="component" value="Unassembled WGS sequence"/>
</dbReference>